<organism evidence="1 2">
    <name type="scientific">Pyropia yezoensis</name>
    <name type="common">Susabi-nori</name>
    <name type="synonym">Porphyra yezoensis</name>
    <dbReference type="NCBI Taxonomy" id="2788"/>
    <lineage>
        <taxon>Eukaryota</taxon>
        <taxon>Rhodophyta</taxon>
        <taxon>Bangiophyceae</taxon>
        <taxon>Bangiales</taxon>
        <taxon>Bangiaceae</taxon>
        <taxon>Pyropia</taxon>
    </lineage>
</organism>
<dbReference type="EMBL" id="CM020620">
    <property type="protein sequence ID" value="KAK1869143.1"/>
    <property type="molecule type" value="Genomic_DNA"/>
</dbReference>
<comment type="caution">
    <text evidence="1">The sequence shown here is derived from an EMBL/GenBank/DDBJ whole genome shotgun (WGS) entry which is preliminary data.</text>
</comment>
<sequence>MSPHPPGGTPGAVTSTVPAEEPKPLISTGLLPDPPMPLPAMSDSSPSSAGAVAEAAAAAVAASPPLPRSVTGLATAAAASGDVGTSATETGMGSAMPTKAVASIASPVGVPATTPPPAGGDESQFATHAVLMQQQQQIHSLEVQLASSQAEIARLRRIARGSSASMPSFGTASAASPLADLGAAAALGFAVGSASPATGLPPEPAPPPPVVAGLPSGVPLGGRGSSIPASAALSSGALSLPGVPSMGDPRPVSARGPSASSPSLIVSAALPLPTATGGLPSSVPLPSQPPAGVSPPRASAGAASRAGSTTAVVPAGSVAVTPGSGAAAAATAAAPAATASAAAPVPAAAATSGPKKGGTSRYWTAEEHARFLDGLRQFGAKDIKGIARHVGSRSATQVRTHQQKYNLRLLREKEKANSANGGSAGSAAAGTVGAAGAASSSSTPSPSLHGGGSHAGGNTASSAGATGARRAGGAAAATNASATAVATPAVLAGKDAKPAVGLSPGGAAGRGTAVAGSGLGAPPGSLHSGMSSFGAAARASGTAGPAASTGAAAAAPMTTDKRPGGLMARKGQSPKRSRAGKRARSSSAPVTSTPAGGALAGATDASASPGLSARSGAPAVAAALGMTPTGAGLTVAPNGGAATPASLKDTAMSSGSGALTARDGAVVSGDVGADVGVKVHGGGDNLGGIGAVGGLDETHADLLLGGRPPLRRSGSSSVLLSELPFLQRPLVSSSGFALPRNGTGAICGTAGVAAAVGTGATGSTSAAVAAAGTPAGLSSATVRRSNSVLSLLSGMPTLRGLAESPSSERLLGLVPPELNDVDGSHVYRNGGPALSMAGAGVGGGGGLGFGIGIAPGNDHSAYVVGSFDHLAGLSAVEDLEEPQAVAMQLQDAKWS</sequence>
<name>A0ACC3CH13_PYRYE</name>
<evidence type="ECO:0000313" key="2">
    <source>
        <dbReference type="Proteomes" id="UP000798662"/>
    </source>
</evidence>
<accession>A0ACC3CH13</accession>
<reference evidence="1" key="1">
    <citation type="submission" date="2019-11" db="EMBL/GenBank/DDBJ databases">
        <title>Nori genome reveals adaptations in red seaweeds to the harsh intertidal environment.</title>
        <authorList>
            <person name="Wang D."/>
            <person name="Mao Y."/>
        </authorList>
    </citation>
    <scope>NUCLEOTIDE SEQUENCE</scope>
    <source>
        <tissue evidence="1">Gametophyte</tissue>
    </source>
</reference>
<evidence type="ECO:0000313" key="1">
    <source>
        <dbReference type="EMBL" id="KAK1869143.1"/>
    </source>
</evidence>
<keyword evidence="2" id="KW-1185">Reference proteome</keyword>
<dbReference type="Proteomes" id="UP000798662">
    <property type="component" value="Chromosome 3"/>
</dbReference>
<gene>
    <name evidence="1" type="ORF">I4F81_011625</name>
</gene>
<proteinExistence type="predicted"/>
<protein>
    <submittedName>
        <fullName evidence="1">Uncharacterized protein</fullName>
    </submittedName>
</protein>